<evidence type="ECO:0000256" key="8">
    <source>
        <dbReference type="ARBA" id="ARBA00022946"/>
    </source>
</evidence>
<comment type="catalytic activity">
    <reaction evidence="10">
        <text>ATP + H2O = ADP + phosphate + H(+)</text>
        <dbReference type="Rhea" id="RHEA:13065"/>
        <dbReference type="ChEBI" id="CHEBI:15377"/>
        <dbReference type="ChEBI" id="CHEBI:15378"/>
        <dbReference type="ChEBI" id="CHEBI:30616"/>
        <dbReference type="ChEBI" id="CHEBI:43474"/>
        <dbReference type="ChEBI" id="CHEBI:456216"/>
        <dbReference type="EC" id="3.6.4.13"/>
    </reaction>
</comment>
<dbReference type="SMART" id="SM00487">
    <property type="entry name" value="DEXDc"/>
    <property type="match status" value="1"/>
</dbReference>
<evidence type="ECO:0000256" key="4">
    <source>
        <dbReference type="ARBA" id="ARBA00022741"/>
    </source>
</evidence>
<dbReference type="InterPro" id="IPR055206">
    <property type="entry name" value="DEXQc_SUV3"/>
</dbReference>
<keyword evidence="8" id="KW-0809">Transit peptide</keyword>
<protein>
    <recommendedName>
        <fullName evidence="3">RNA helicase</fullName>
        <ecNumber evidence="3">3.6.4.13</ecNumber>
    </recommendedName>
</protein>
<comment type="caution">
    <text evidence="12">The sequence shown here is derived from an EMBL/GenBank/DDBJ whole genome shotgun (WGS) entry which is preliminary data.</text>
</comment>
<evidence type="ECO:0000259" key="11">
    <source>
        <dbReference type="PROSITE" id="PS51194"/>
    </source>
</evidence>
<dbReference type="Gene3D" id="1.20.58.1080">
    <property type="match status" value="1"/>
</dbReference>
<dbReference type="Gene3D" id="1.20.272.40">
    <property type="match status" value="1"/>
</dbReference>
<keyword evidence="9" id="KW-0496">Mitochondrion</keyword>
<dbReference type="SMART" id="SM00490">
    <property type="entry name" value="HELICc"/>
    <property type="match status" value="1"/>
</dbReference>
<evidence type="ECO:0000256" key="1">
    <source>
        <dbReference type="ARBA" id="ARBA00004173"/>
    </source>
</evidence>
<dbReference type="Pfam" id="PF18114">
    <property type="entry name" value="Suv3_N"/>
    <property type="match status" value="1"/>
</dbReference>
<evidence type="ECO:0000256" key="7">
    <source>
        <dbReference type="ARBA" id="ARBA00022840"/>
    </source>
</evidence>
<dbReference type="SUPFAM" id="SSF52540">
    <property type="entry name" value="P-loop containing nucleoside triphosphate hydrolases"/>
    <property type="match status" value="1"/>
</dbReference>
<organism evidence="12 13">
    <name type="scientific">Porites lobata</name>
    <dbReference type="NCBI Taxonomy" id="104759"/>
    <lineage>
        <taxon>Eukaryota</taxon>
        <taxon>Metazoa</taxon>
        <taxon>Cnidaria</taxon>
        <taxon>Anthozoa</taxon>
        <taxon>Hexacorallia</taxon>
        <taxon>Scleractinia</taxon>
        <taxon>Fungiina</taxon>
        <taxon>Poritidae</taxon>
        <taxon>Porites</taxon>
    </lineage>
</organism>
<dbReference type="Pfam" id="PF22527">
    <property type="entry name" value="DEXQc_Suv3"/>
    <property type="match status" value="1"/>
</dbReference>
<dbReference type="EC" id="3.6.4.13" evidence="3"/>
<dbReference type="EMBL" id="CALNXK010000030">
    <property type="protein sequence ID" value="CAH3117244.1"/>
    <property type="molecule type" value="Genomic_DNA"/>
</dbReference>
<dbReference type="CDD" id="cd17913">
    <property type="entry name" value="DEXQc_Suv3"/>
    <property type="match status" value="1"/>
</dbReference>
<dbReference type="Pfam" id="PF12513">
    <property type="entry name" value="SUV3_C"/>
    <property type="match status" value="1"/>
</dbReference>
<proteinExistence type="inferred from homology"/>
<accession>A0ABN8NT66</accession>
<reference evidence="12 13" key="1">
    <citation type="submission" date="2022-05" db="EMBL/GenBank/DDBJ databases">
        <authorList>
            <consortium name="Genoscope - CEA"/>
            <person name="William W."/>
        </authorList>
    </citation>
    <scope>NUCLEOTIDE SEQUENCE [LARGE SCALE GENOMIC DNA]</scope>
</reference>
<dbReference type="InterPro" id="IPR041453">
    <property type="entry name" value="Suv3_N"/>
</dbReference>
<gene>
    <name evidence="12" type="ORF">PLOB_00025661</name>
</gene>
<evidence type="ECO:0000313" key="12">
    <source>
        <dbReference type="EMBL" id="CAH3117244.1"/>
    </source>
</evidence>
<dbReference type="Gene3D" id="1.10.1740.140">
    <property type="match status" value="1"/>
</dbReference>
<dbReference type="Proteomes" id="UP001159405">
    <property type="component" value="Unassembled WGS sequence"/>
</dbReference>
<dbReference type="PANTHER" id="PTHR12131">
    <property type="entry name" value="ATP-DEPENDENT RNA AND DNA HELICASE"/>
    <property type="match status" value="1"/>
</dbReference>
<evidence type="ECO:0000256" key="10">
    <source>
        <dbReference type="ARBA" id="ARBA00047984"/>
    </source>
</evidence>
<evidence type="ECO:0000256" key="3">
    <source>
        <dbReference type="ARBA" id="ARBA00012552"/>
    </source>
</evidence>
<evidence type="ECO:0000313" key="13">
    <source>
        <dbReference type="Proteomes" id="UP001159405"/>
    </source>
</evidence>
<dbReference type="CDD" id="cd18805">
    <property type="entry name" value="SF2_C_suv3"/>
    <property type="match status" value="1"/>
</dbReference>
<dbReference type="InterPro" id="IPR050699">
    <property type="entry name" value="RNA-DNA_Helicase"/>
</dbReference>
<dbReference type="InterPro" id="IPR027417">
    <property type="entry name" value="P-loop_NTPase"/>
</dbReference>
<evidence type="ECO:0000256" key="9">
    <source>
        <dbReference type="ARBA" id="ARBA00023128"/>
    </source>
</evidence>
<dbReference type="PANTHER" id="PTHR12131:SF1">
    <property type="entry name" value="ATP-DEPENDENT RNA HELICASE SUPV3L1, MITOCHONDRIAL-RELATED"/>
    <property type="match status" value="1"/>
</dbReference>
<evidence type="ECO:0000256" key="5">
    <source>
        <dbReference type="ARBA" id="ARBA00022801"/>
    </source>
</evidence>
<evidence type="ECO:0000256" key="2">
    <source>
        <dbReference type="ARBA" id="ARBA00008708"/>
    </source>
</evidence>
<evidence type="ECO:0000256" key="6">
    <source>
        <dbReference type="ARBA" id="ARBA00022806"/>
    </source>
</evidence>
<dbReference type="InterPro" id="IPR014001">
    <property type="entry name" value="Helicase_ATP-bd"/>
</dbReference>
<dbReference type="Pfam" id="PF00271">
    <property type="entry name" value="Helicase_C"/>
    <property type="match status" value="1"/>
</dbReference>
<dbReference type="Gene3D" id="3.40.50.300">
    <property type="entry name" value="P-loop containing nucleotide triphosphate hydrolases"/>
    <property type="match status" value="2"/>
</dbReference>
<dbReference type="PROSITE" id="PS51194">
    <property type="entry name" value="HELICASE_CTER"/>
    <property type="match status" value="1"/>
</dbReference>
<keyword evidence="4" id="KW-0547">Nucleotide-binding</keyword>
<name>A0ABN8NT66_9CNID</name>
<comment type="subcellular location">
    <subcellularLocation>
        <location evidence="1">Mitochondrion</location>
    </subcellularLocation>
</comment>
<dbReference type="InterPro" id="IPR001650">
    <property type="entry name" value="Helicase_C-like"/>
</dbReference>
<sequence>MVIWNLIHHYPRNHLHSVLCRHFGNRSGTVWSTFSRPPSFQIKARCSALICAGSSKPFSVWTKDNPSCSCLGYLHRSFTIPKLSLHSSINLLQENVDDVVHNNLEESDNEKDVKNRQERILNISLVNTKENEKNCGRKDQDQQIQVEKNSLDSESLNNSSTIAERVSVLENADNSAEGSLSETENSGSISRQKTVALTPGKVNKYLIGFFEDKKVRKIALENGITGKLFHQIFQEFRKKILSQMKKGNREMLKKFSKLYHDSDQTDNLLPLFLAFARRVHPMLDCIDEVKKISDLRGPADLFPEARAIKRKIIYHAGPTNSGKTHSALERFHASDSGVYCGPLRLLATEVFRRTNEAGIPCDLLTGEDRQWAISPDEPANHIAATVEMCSTRRPYDCAVIDEIQMMNDNERGWAWTRALLGLPCLEIHICGDGSAIDLVKRLISSCGDELEVQHYERLSPLTVRPHHSLDGRIRRVKPGDCLVAFSQRDLYQLRREIEKNSNQKCAIIYGGLPPATKVEQANKFNDPKDDCSILVASDAIGMGLNLNIKRIVFSTLMKFDGQNMVQLTSTQAKQIAGRAGRYGSNHPNGEALTLRKEDANVLHSLIKDPPQEVKAAGLAPSMEQIEMLSEQLPDASLVKLYEVFESVVQLDGANYFMCDLEFKKKIALKLRGIPLSITEQYVFSTAPIGSKTIELAVKFAQNVSNKLPLTSSMLKKIIQWPPKSPRSLEQLQNLEALHEGLDLYLWLSYRMSHIFVDVENACEMQQIVEDIIGDAVESNTLGVIQQRRRRTRLNDRKLEKWFKYR</sequence>
<feature type="domain" description="Helicase C-terminal" evidence="11">
    <location>
        <begin position="468"/>
        <end position="626"/>
    </location>
</feature>
<comment type="similarity">
    <text evidence="2">Belongs to the helicase family.</text>
</comment>
<dbReference type="InterPro" id="IPR022192">
    <property type="entry name" value="SUV3_C"/>
</dbReference>
<keyword evidence="5" id="KW-0378">Hydrolase</keyword>
<keyword evidence="6" id="KW-0347">Helicase</keyword>
<dbReference type="InterPro" id="IPR044774">
    <property type="entry name" value="Suv3_DEXQc"/>
</dbReference>
<keyword evidence="7" id="KW-0067">ATP-binding</keyword>
<keyword evidence="13" id="KW-1185">Reference proteome</keyword>